<keyword evidence="3" id="KW-1185">Reference proteome</keyword>
<proteinExistence type="predicted"/>
<evidence type="ECO:0000256" key="1">
    <source>
        <dbReference type="SAM" id="Phobius"/>
    </source>
</evidence>
<dbReference type="OrthoDB" id="9910383at2"/>
<feature type="transmembrane region" description="Helical" evidence="1">
    <location>
        <begin position="39"/>
        <end position="57"/>
    </location>
</feature>
<evidence type="ECO:0000313" key="2">
    <source>
        <dbReference type="EMBL" id="SFV73952.1"/>
    </source>
</evidence>
<dbReference type="Proteomes" id="UP000186323">
    <property type="component" value="Chromosome I"/>
</dbReference>
<organism evidence="2 3">
    <name type="scientific">Desulfovibrio piger</name>
    <dbReference type="NCBI Taxonomy" id="901"/>
    <lineage>
        <taxon>Bacteria</taxon>
        <taxon>Pseudomonadati</taxon>
        <taxon>Thermodesulfobacteriota</taxon>
        <taxon>Desulfovibrionia</taxon>
        <taxon>Desulfovibrionales</taxon>
        <taxon>Desulfovibrionaceae</taxon>
        <taxon>Desulfovibrio</taxon>
    </lineage>
</organism>
<dbReference type="RefSeq" id="WP_072336369.1">
    <property type="nucleotide sequence ID" value="NZ_LT630450.1"/>
</dbReference>
<dbReference type="KEGG" id="dpg:DESPIGER_2130"/>
<dbReference type="AlphaFoldDB" id="A0A1K1LGY0"/>
<accession>A0A1K1LGY0</accession>
<keyword evidence="1" id="KW-0812">Transmembrane</keyword>
<gene>
    <name evidence="2" type="ORF">DESPIGER_2130</name>
</gene>
<name>A0A1K1LGY0_9BACT</name>
<dbReference type="EMBL" id="LT630450">
    <property type="protein sequence ID" value="SFV73952.1"/>
    <property type="molecule type" value="Genomic_DNA"/>
</dbReference>
<reference evidence="3" key="1">
    <citation type="submission" date="2016-10" db="EMBL/GenBank/DDBJ databases">
        <authorList>
            <person name="Wegmann U."/>
        </authorList>
    </citation>
    <scope>NUCLEOTIDE SEQUENCE [LARGE SCALE GENOMIC DNA]</scope>
</reference>
<keyword evidence="1" id="KW-0472">Membrane</keyword>
<keyword evidence="1" id="KW-1133">Transmembrane helix</keyword>
<evidence type="ECO:0000313" key="3">
    <source>
        <dbReference type="Proteomes" id="UP000186323"/>
    </source>
</evidence>
<protein>
    <submittedName>
        <fullName evidence="2">Uncharacterized protein</fullName>
    </submittedName>
</protein>
<sequence length="308" mass="33151">MKMSAVATPPMLCASGRGAVGVVPGAVVASGLSGRRPAAAPLYCLLLLLLVFCLSALPARAHVVDELAPLLDSDAIVNSIQDIGLLKKAGFIYQPDLTITGEMCPVDGSQDQLAVLSGMLAADRMYAFYFGDVADAAKKNELLQQLVGKPLPALNSKDMARIRKAPHSQESANILARFRQQELSRLLEAARQDDQLLRLLGAHLYGLYLERLYMASVMVLAAAESDTLEPLYQVHTGLATRHGKALEILGKKGLLGLEDCEARAALVRKLQGLLTANKGQPTLEGLREIVSLVQEERSFFLTPCPLPQ</sequence>